<gene>
    <name evidence="1" type="ORF">EOD39_22042</name>
</gene>
<organism evidence="1 2">
    <name type="scientific">Acipenser ruthenus</name>
    <name type="common">Sterlet sturgeon</name>
    <dbReference type="NCBI Taxonomy" id="7906"/>
    <lineage>
        <taxon>Eukaryota</taxon>
        <taxon>Metazoa</taxon>
        <taxon>Chordata</taxon>
        <taxon>Craniata</taxon>
        <taxon>Vertebrata</taxon>
        <taxon>Euteleostomi</taxon>
        <taxon>Actinopterygii</taxon>
        <taxon>Chondrostei</taxon>
        <taxon>Acipenseriformes</taxon>
        <taxon>Acipenseridae</taxon>
        <taxon>Acipenser</taxon>
    </lineage>
</organism>
<proteinExistence type="predicted"/>
<comment type="caution">
    <text evidence="1">The sequence shown here is derived from an EMBL/GenBank/DDBJ whole genome shotgun (WGS) entry which is preliminary data.</text>
</comment>
<reference evidence="1 2" key="1">
    <citation type="submission" date="2019-01" db="EMBL/GenBank/DDBJ databases">
        <title>Draft Genome and Complete Hox-Cluster Characterization of the Sterlet Sturgeon (Acipenser ruthenus).</title>
        <authorList>
            <person name="Wei Q."/>
        </authorList>
    </citation>
    <scope>NUCLEOTIDE SEQUENCE [LARGE SCALE GENOMIC DNA]</scope>
    <source>
        <strain evidence="1">WHYD16114868_AA</strain>
        <tissue evidence="1">Blood</tissue>
    </source>
</reference>
<name>A0A444UQZ1_ACIRT</name>
<sequence length="81" mass="9430">MSLQRFQAEWEEIEQEFQQLQRLGKEIKVQVKLARTASERMVVTVLQTLPEPVHADHGKLLYSSVLQFNGSDLARFLFDLL</sequence>
<evidence type="ECO:0000313" key="1">
    <source>
        <dbReference type="EMBL" id="RXM90594.1"/>
    </source>
</evidence>
<protein>
    <submittedName>
        <fullName evidence="1">Uncharacterized protein</fullName>
    </submittedName>
</protein>
<dbReference type="Proteomes" id="UP000289886">
    <property type="component" value="Unassembled WGS sequence"/>
</dbReference>
<keyword evidence="2" id="KW-1185">Reference proteome</keyword>
<dbReference type="EMBL" id="SCEB01017814">
    <property type="protein sequence ID" value="RXM90594.1"/>
    <property type="molecule type" value="Genomic_DNA"/>
</dbReference>
<accession>A0A444UQZ1</accession>
<evidence type="ECO:0000313" key="2">
    <source>
        <dbReference type="Proteomes" id="UP000289886"/>
    </source>
</evidence>
<dbReference type="AlphaFoldDB" id="A0A444UQZ1"/>